<reference evidence="2" key="1">
    <citation type="journal article" date="2023" name="GigaByte">
        <title>Genome assembly of the bearded iris, Iris pallida Lam.</title>
        <authorList>
            <person name="Bruccoleri R.E."/>
            <person name="Oakeley E.J."/>
            <person name="Faust A.M.E."/>
            <person name="Altorfer M."/>
            <person name="Dessus-Babus S."/>
            <person name="Burckhardt D."/>
            <person name="Oertli M."/>
            <person name="Naumann U."/>
            <person name="Petersen F."/>
            <person name="Wong J."/>
        </authorList>
    </citation>
    <scope>NUCLEOTIDE SEQUENCE</scope>
    <source>
        <strain evidence="2">GSM-AAB239-AS_SAM_17_03QT</strain>
    </source>
</reference>
<keyword evidence="1" id="KW-0812">Transmembrane</keyword>
<dbReference type="Proteomes" id="UP001140949">
    <property type="component" value="Unassembled WGS sequence"/>
</dbReference>
<comment type="caution">
    <text evidence="2">The sequence shown here is derived from an EMBL/GenBank/DDBJ whole genome shotgun (WGS) entry which is preliminary data.</text>
</comment>
<dbReference type="EMBL" id="JANAVB010030220">
    <property type="protein sequence ID" value="KAJ6813533.1"/>
    <property type="molecule type" value="Genomic_DNA"/>
</dbReference>
<accession>A0AAX6FBH2</accession>
<protein>
    <submittedName>
        <fullName evidence="2">Uncharacterized protein</fullName>
    </submittedName>
</protein>
<proteinExistence type="predicted"/>
<name>A0AAX6FBH2_IRIPA</name>
<evidence type="ECO:0000313" key="2">
    <source>
        <dbReference type="EMBL" id="KAJ6813533.1"/>
    </source>
</evidence>
<evidence type="ECO:0000256" key="1">
    <source>
        <dbReference type="SAM" id="Phobius"/>
    </source>
</evidence>
<organism evidence="2 3">
    <name type="scientific">Iris pallida</name>
    <name type="common">Sweet iris</name>
    <dbReference type="NCBI Taxonomy" id="29817"/>
    <lineage>
        <taxon>Eukaryota</taxon>
        <taxon>Viridiplantae</taxon>
        <taxon>Streptophyta</taxon>
        <taxon>Embryophyta</taxon>
        <taxon>Tracheophyta</taxon>
        <taxon>Spermatophyta</taxon>
        <taxon>Magnoliopsida</taxon>
        <taxon>Liliopsida</taxon>
        <taxon>Asparagales</taxon>
        <taxon>Iridaceae</taxon>
        <taxon>Iridoideae</taxon>
        <taxon>Irideae</taxon>
        <taxon>Iris</taxon>
    </lineage>
</organism>
<dbReference type="PANTHER" id="PTHR35699">
    <property type="entry name" value="F2J10.10 PROTEIN"/>
    <property type="match status" value="1"/>
</dbReference>
<dbReference type="AlphaFoldDB" id="A0AAX6FBH2"/>
<reference evidence="2" key="2">
    <citation type="submission" date="2023-04" db="EMBL/GenBank/DDBJ databases">
        <authorList>
            <person name="Bruccoleri R.E."/>
            <person name="Oakeley E.J."/>
            <person name="Faust A.-M."/>
            <person name="Dessus-Babus S."/>
            <person name="Altorfer M."/>
            <person name="Burckhardt D."/>
            <person name="Oertli M."/>
            <person name="Naumann U."/>
            <person name="Petersen F."/>
            <person name="Wong J."/>
        </authorList>
    </citation>
    <scope>NUCLEOTIDE SEQUENCE</scope>
    <source>
        <strain evidence="2">GSM-AAB239-AS_SAM_17_03QT</strain>
        <tissue evidence="2">Leaf</tissue>
    </source>
</reference>
<keyword evidence="1" id="KW-1133">Transmembrane helix</keyword>
<keyword evidence="1" id="KW-0472">Membrane</keyword>
<sequence>MACFQIPTSGLSPLRCSAPARRRLAGPSVVRCHFQENDGAFDGEDPPESLFMRELRRRGMAPMVPLISTSMLEEVSRGLLELGLLEGMEIEVHIEKESLARMMRQMKGAAPGEEFDGGIAGERRELDCERLEGFIPRAKLLLTIGGTLFLGFGPLIMITIMFFAALYLYFGLSFLHDASKMMSSPPPYVDPYALLEDERISQMAQDMDWN</sequence>
<gene>
    <name evidence="2" type="ORF">M6B38_141925</name>
</gene>
<dbReference type="PANTHER" id="PTHR35699:SF1">
    <property type="entry name" value="F2J10.10 PROTEIN"/>
    <property type="match status" value="1"/>
</dbReference>
<evidence type="ECO:0000313" key="3">
    <source>
        <dbReference type="Proteomes" id="UP001140949"/>
    </source>
</evidence>
<keyword evidence="3" id="KW-1185">Reference proteome</keyword>
<feature type="transmembrane region" description="Helical" evidence="1">
    <location>
        <begin position="140"/>
        <end position="170"/>
    </location>
</feature>